<reference evidence="1" key="1">
    <citation type="submission" date="2015-05" db="EMBL/GenBank/DDBJ databases">
        <title>Permanent draft genome of Rhodopirellula islandicus K833.</title>
        <authorList>
            <person name="Kizina J."/>
            <person name="Richter M."/>
            <person name="Glockner F.O."/>
            <person name="Harder J."/>
        </authorList>
    </citation>
    <scope>NUCLEOTIDE SEQUENCE [LARGE SCALE GENOMIC DNA]</scope>
    <source>
        <strain evidence="1">K833</strain>
    </source>
</reference>
<gene>
    <name evidence="1" type="ORF">RISK_005957</name>
</gene>
<accession>A0A0J1B5J7</accession>
<dbReference type="Pfam" id="PF20420">
    <property type="entry name" value="DUF6702"/>
    <property type="match status" value="1"/>
</dbReference>
<protein>
    <submittedName>
        <fullName evidence="1">Transmembrane protein</fullName>
    </submittedName>
</protein>
<dbReference type="Proteomes" id="UP000036367">
    <property type="component" value="Unassembled WGS sequence"/>
</dbReference>
<organism evidence="1 2">
    <name type="scientific">Rhodopirellula islandica</name>
    <dbReference type="NCBI Taxonomy" id="595434"/>
    <lineage>
        <taxon>Bacteria</taxon>
        <taxon>Pseudomonadati</taxon>
        <taxon>Planctomycetota</taxon>
        <taxon>Planctomycetia</taxon>
        <taxon>Pirellulales</taxon>
        <taxon>Pirellulaceae</taxon>
        <taxon>Rhodopirellula</taxon>
    </lineage>
</organism>
<dbReference type="PATRIC" id="fig|595434.4.peg.5658"/>
<keyword evidence="1" id="KW-0812">Transmembrane</keyword>
<proteinExistence type="predicted"/>
<keyword evidence="2" id="KW-1185">Reference proteome</keyword>
<sequence length="207" mass="22992">MIALVTCSWILLGGMLLHPTQETLCELQWNPDTERIEIAFRLTLGDEERLLKEAESTLTKLRAKQADSDSNSEVDPLSVADGKSAIQLKSQQLAFGRHMTFANDDACLPAPTVANAAKYRWVGRREEGIHVWWFAEYSVASTDASEIKPPSHVRCDLFVDRARNTAHPSGHGPHDAFQNTFVILGHPVPVSAVITPRDPVAELQWPD</sequence>
<dbReference type="OrthoDB" id="273910at2"/>
<keyword evidence="1" id="KW-0472">Membrane</keyword>
<dbReference type="InterPro" id="IPR046525">
    <property type="entry name" value="DUF6702"/>
</dbReference>
<evidence type="ECO:0000313" key="1">
    <source>
        <dbReference type="EMBL" id="KLU02002.1"/>
    </source>
</evidence>
<evidence type="ECO:0000313" key="2">
    <source>
        <dbReference type="Proteomes" id="UP000036367"/>
    </source>
</evidence>
<comment type="caution">
    <text evidence="1">The sequence shown here is derived from an EMBL/GenBank/DDBJ whole genome shotgun (WGS) entry which is preliminary data.</text>
</comment>
<dbReference type="AlphaFoldDB" id="A0A0J1B5J7"/>
<dbReference type="EMBL" id="LECT01000047">
    <property type="protein sequence ID" value="KLU02002.1"/>
    <property type="molecule type" value="Genomic_DNA"/>
</dbReference>
<name>A0A0J1B5J7_RHOIS</name>